<dbReference type="EMBL" id="ADAQ01000013">
    <property type="protein sequence ID" value="EEY71440.1"/>
    <property type="molecule type" value="Genomic_DNA"/>
</dbReference>
<keyword evidence="4" id="KW-0808">Transferase</keyword>
<dbReference type="eggNOG" id="COG1887">
    <property type="taxonomic scope" value="Bacteria"/>
</dbReference>
<evidence type="ECO:0000256" key="1">
    <source>
        <dbReference type="ARBA" id="ARBA00004202"/>
    </source>
</evidence>
<keyword evidence="8" id="KW-1185">Reference proteome</keyword>
<organism evidence="7 8">
    <name type="scientific">Grimontia hollisae CIP 101886</name>
    <dbReference type="NCBI Taxonomy" id="675812"/>
    <lineage>
        <taxon>Bacteria</taxon>
        <taxon>Pseudomonadati</taxon>
        <taxon>Pseudomonadota</taxon>
        <taxon>Gammaproteobacteria</taxon>
        <taxon>Vibrionales</taxon>
        <taxon>Vibrionaceae</taxon>
        <taxon>Grimontia</taxon>
    </lineage>
</organism>
<dbReference type="PANTHER" id="PTHR37316">
    <property type="entry name" value="TEICHOIC ACID GLYCEROL-PHOSPHATE PRIMASE"/>
    <property type="match status" value="1"/>
</dbReference>
<evidence type="ECO:0000256" key="3">
    <source>
        <dbReference type="ARBA" id="ARBA00022475"/>
    </source>
</evidence>
<dbReference type="Gene3D" id="3.40.50.12580">
    <property type="match status" value="1"/>
</dbReference>
<sequence>MSYLLNAVKLCTLFIIDLFVTKNKKYITLYTSTNVLDANLLCINSYISFYHKNHVVKCLKNNEVTITKNGLICLFHMMRSHVIIVDHTIPRYISSCNRKIYNTWHGIPVKNIRYLDSSRFNISFLKREARKLDGLVCSSELDRAVMSACFQVEPNKCIISGLPRNDILLSEKLEWFDDPQEKTLIEKIAGRTVISWMPTYRGNWYENNEVAPFNLYEESRLSEILSKNNAVLIVRPHKFSKIQSLNILNSREQIIEGGEFTITNTILKHTDILITDYSSVWIDYSLISERIILFTYDKDEYEDERGTIYPIKSIFKGKIASDCDSLFFQLKYYFDNLSFKDINNDRNDNKLFFKFNDSNNTRRLINEILSST</sequence>
<dbReference type="GeneID" id="58895252"/>
<evidence type="ECO:0000256" key="4">
    <source>
        <dbReference type="ARBA" id="ARBA00022679"/>
    </source>
</evidence>
<dbReference type="InterPro" id="IPR043148">
    <property type="entry name" value="TagF_C"/>
</dbReference>
<gene>
    <name evidence="7" type="ORF">VHA_003301</name>
</gene>
<dbReference type="InterPro" id="IPR051612">
    <property type="entry name" value="Teichoic_Acid_Biosynth"/>
</dbReference>
<comment type="caution">
    <text evidence="7">The sequence shown here is derived from an EMBL/GenBank/DDBJ whole genome shotgun (WGS) entry which is preliminary data.</text>
</comment>
<comment type="similarity">
    <text evidence="2">Belongs to the CDP-glycerol glycerophosphotransferase family.</text>
</comment>
<keyword evidence="5" id="KW-0777">Teichoic acid biosynthesis</keyword>
<dbReference type="OrthoDB" id="9802649at2"/>
<protein>
    <recommendedName>
        <fullName evidence="9">CDP-glycerol:poly(Glycerophosphate) glycerophosphotransferase</fullName>
    </recommendedName>
</protein>
<evidence type="ECO:0000313" key="8">
    <source>
        <dbReference type="Proteomes" id="UP000003604"/>
    </source>
</evidence>
<reference evidence="7 8" key="1">
    <citation type="submission" date="2009-10" db="EMBL/GenBank/DDBJ databases">
        <authorList>
            <consortium name="Los Alamos National Laboratory (LANL)"/>
            <consortium name="National Microbial Pathogen Data Resource (NMPDR)"/>
            <person name="Saunders E.H."/>
            <person name="Munk A.C."/>
            <person name="Tapia R."/>
            <person name="Green L."/>
            <person name="Rogers Y."/>
            <person name="Detter J.C."/>
            <person name="Bruce D."/>
            <person name="Brettin T.S."/>
            <person name="Colwell R.R."/>
            <person name="Huq A."/>
            <person name="Grim C.J."/>
            <person name="Hasan N.A."/>
            <person name="Bartels D."/>
            <person name="Vonstein V."/>
        </authorList>
    </citation>
    <scope>NUCLEOTIDE SEQUENCE [LARGE SCALE GENOMIC DNA]</scope>
    <source>
        <strain evidence="7 8">CIP 101886</strain>
    </source>
</reference>
<dbReference type="GO" id="GO:0019350">
    <property type="term" value="P:teichoic acid biosynthetic process"/>
    <property type="evidence" value="ECO:0007669"/>
    <property type="project" value="UniProtKB-KW"/>
</dbReference>
<accession>D0IC22</accession>
<name>D0IC22_GRIHO</name>
<dbReference type="Pfam" id="PF04464">
    <property type="entry name" value="Glyphos_transf"/>
    <property type="match status" value="1"/>
</dbReference>
<dbReference type="GO" id="GO:0005886">
    <property type="term" value="C:plasma membrane"/>
    <property type="evidence" value="ECO:0007669"/>
    <property type="project" value="UniProtKB-SubCell"/>
</dbReference>
<dbReference type="Proteomes" id="UP000003604">
    <property type="component" value="Unassembled WGS sequence"/>
</dbReference>
<dbReference type="AlphaFoldDB" id="D0IC22"/>
<evidence type="ECO:0000256" key="2">
    <source>
        <dbReference type="ARBA" id="ARBA00010488"/>
    </source>
</evidence>
<dbReference type="InterPro" id="IPR043149">
    <property type="entry name" value="TagF_N"/>
</dbReference>
<keyword evidence="3" id="KW-1003">Cell membrane</keyword>
<dbReference type="InterPro" id="IPR007554">
    <property type="entry name" value="Glycerophosphate_synth"/>
</dbReference>
<evidence type="ECO:0000313" key="7">
    <source>
        <dbReference type="EMBL" id="EEY71440.1"/>
    </source>
</evidence>
<proteinExistence type="inferred from homology"/>
<evidence type="ECO:0000256" key="6">
    <source>
        <dbReference type="ARBA" id="ARBA00023136"/>
    </source>
</evidence>
<dbReference type="RefSeq" id="WP_005506516.1">
    <property type="nucleotide sequence ID" value="NZ_ADAQ01000013.1"/>
</dbReference>
<evidence type="ECO:0008006" key="9">
    <source>
        <dbReference type="Google" id="ProtNLM"/>
    </source>
</evidence>
<dbReference type="GO" id="GO:0047355">
    <property type="term" value="F:CDP-glycerol glycerophosphotransferase activity"/>
    <property type="evidence" value="ECO:0007669"/>
    <property type="project" value="InterPro"/>
</dbReference>
<keyword evidence="6" id="KW-0472">Membrane</keyword>
<dbReference type="PANTHER" id="PTHR37316:SF3">
    <property type="entry name" value="TEICHOIC ACID GLYCEROL-PHOSPHATE TRANSFERASE"/>
    <property type="match status" value="1"/>
</dbReference>
<comment type="subcellular location">
    <subcellularLocation>
        <location evidence="1">Cell membrane</location>
        <topology evidence="1">Peripheral membrane protein</topology>
    </subcellularLocation>
</comment>
<dbReference type="Gene3D" id="3.40.50.11820">
    <property type="match status" value="1"/>
</dbReference>
<evidence type="ECO:0000256" key="5">
    <source>
        <dbReference type="ARBA" id="ARBA00022944"/>
    </source>
</evidence>